<comment type="caution">
    <text evidence="2">The sequence shown here is derived from an EMBL/GenBank/DDBJ whole genome shotgun (WGS) entry which is preliminary data.</text>
</comment>
<keyword evidence="1" id="KW-0812">Transmembrane</keyword>
<evidence type="ECO:0000256" key="1">
    <source>
        <dbReference type="SAM" id="Phobius"/>
    </source>
</evidence>
<dbReference type="AlphaFoldDB" id="A0A9Q0ILH7"/>
<gene>
    <name evidence="2" type="ORF">NHX12_030022</name>
</gene>
<evidence type="ECO:0000313" key="3">
    <source>
        <dbReference type="Proteomes" id="UP001148018"/>
    </source>
</evidence>
<accession>A0A9Q0ILH7</accession>
<sequence>MAELVLYPAVALMYFFAVLRASQANRLELDDRASVNVFCLFVLCQPLCLVVGHYTGMLMYLITALVSYSFLPWRDAPEVQAALEAAEAKDGKRGGKKHEKTN</sequence>
<keyword evidence="3" id="KW-1185">Reference proteome</keyword>
<keyword evidence="1" id="KW-0472">Membrane</keyword>
<protein>
    <submittedName>
        <fullName evidence="2">Uncharacterized protein</fullName>
    </submittedName>
</protein>
<keyword evidence="1" id="KW-1133">Transmembrane helix</keyword>
<feature type="transmembrane region" description="Helical" evidence="1">
    <location>
        <begin position="35"/>
        <end position="62"/>
    </location>
</feature>
<organism evidence="2 3">
    <name type="scientific">Muraenolepis orangiensis</name>
    <name type="common">Patagonian moray cod</name>
    <dbReference type="NCBI Taxonomy" id="630683"/>
    <lineage>
        <taxon>Eukaryota</taxon>
        <taxon>Metazoa</taxon>
        <taxon>Chordata</taxon>
        <taxon>Craniata</taxon>
        <taxon>Vertebrata</taxon>
        <taxon>Euteleostomi</taxon>
        <taxon>Actinopterygii</taxon>
        <taxon>Neopterygii</taxon>
        <taxon>Teleostei</taxon>
        <taxon>Neoteleostei</taxon>
        <taxon>Acanthomorphata</taxon>
        <taxon>Zeiogadaria</taxon>
        <taxon>Gadariae</taxon>
        <taxon>Gadiformes</taxon>
        <taxon>Muraenolepidoidei</taxon>
        <taxon>Muraenolepididae</taxon>
        <taxon>Muraenolepis</taxon>
    </lineage>
</organism>
<feature type="transmembrane region" description="Helical" evidence="1">
    <location>
        <begin position="6"/>
        <end position="23"/>
    </location>
</feature>
<reference evidence="2" key="1">
    <citation type="submission" date="2022-07" db="EMBL/GenBank/DDBJ databases">
        <title>Chromosome-level genome of Muraenolepis orangiensis.</title>
        <authorList>
            <person name="Kim J."/>
        </authorList>
    </citation>
    <scope>NUCLEOTIDE SEQUENCE</scope>
    <source>
        <strain evidence="2">KU_S4_2022</strain>
        <tissue evidence="2">Muscle</tissue>
    </source>
</reference>
<name>A0A9Q0ILH7_9TELE</name>
<proteinExistence type="predicted"/>
<dbReference type="EMBL" id="JANIIK010000046">
    <property type="protein sequence ID" value="KAJ3602263.1"/>
    <property type="molecule type" value="Genomic_DNA"/>
</dbReference>
<evidence type="ECO:0000313" key="2">
    <source>
        <dbReference type="EMBL" id="KAJ3602263.1"/>
    </source>
</evidence>
<dbReference type="OrthoDB" id="8911091at2759"/>
<dbReference type="Proteomes" id="UP001148018">
    <property type="component" value="Unassembled WGS sequence"/>
</dbReference>